<proteinExistence type="predicted"/>
<evidence type="ECO:0000313" key="2">
    <source>
        <dbReference type="EMBL" id="GBO23696.1"/>
    </source>
</evidence>
<reference evidence="1 3" key="1">
    <citation type="journal article" date="2019" name="Sci. Rep.">
        <title>Orb-weaving spider Araneus ventricosus genome elucidates the spidroin gene catalogue.</title>
        <authorList>
            <person name="Kono N."/>
            <person name="Nakamura H."/>
            <person name="Ohtoshi R."/>
            <person name="Moran D.A.P."/>
            <person name="Shinohara A."/>
            <person name="Yoshida Y."/>
            <person name="Fujiwara M."/>
            <person name="Mori M."/>
            <person name="Tomita M."/>
            <person name="Arakawa K."/>
        </authorList>
    </citation>
    <scope>NUCLEOTIDE SEQUENCE [LARGE SCALE GENOMIC DNA]</scope>
</reference>
<dbReference type="Proteomes" id="UP000499080">
    <property type="component" value="Unassembled WGS sequence"/>
</dbReference>
<evidence type="ECO:0000313" key="1">
    <source>
        <dbReference type="EMBL" id="GBO23673.1"/>
    </source>
</evidence>
<dbReference type="EMBL" id="BGPR01046723">
    <property type="protein sequence ID" value="GBO23673.1"/>
    <property type="molecule type" value="Genomic_DNA"/>
</dbReference>
<evidence type="ECO:0000313" key="3">
    <source>
        <dbReference type="Proteomes" id="UP000499080"/>
    </source>
</evidence>
<organism evidence="1 3">
    <name type="scientific">Araneus ventricosus</name>
    <name type="common">Orbweaver spider</name>
    <name type="synonym">Epeira ventricosa</name>
    <dbReference type="NCBI Taxonomy" id="182803"/>
    <lineage>
        <taxon>Eukaryota</taxon>
        <taxon>Metazoa</taxon>
        <taxon>Ecdysozoa</taxon>
        <taxon>Arthropoda</taxon>
        <taxon>Chelicerata</taxon>
        <taxon>Arachnida</taxon>
        <taxon>Araneae</taxon>
        <taxon>Araneomorphae</taxon>
        <taxon>Entelegynae</taxon>
        <taxon>Araneoidea</taxon>
        <taxon>Araneidae</taxon>
        <taxon>Araneus</taxon>
    </lineage>
</organism>
<dbReference type="EMBL" id="BGPR01046741">
    <property type="protein sequence ID" value="GBO23696.1"/>
    <property type="molecule type" value="Genomic_DNA"/>
</dbReference>
<comment type="caution">
    <text evidence="1">The sequence shown here is derived from an EMBL/GenBank/DDBJ whole genome shotgun (WGS) entry which is preliminary data.</text>
</comment>
<sequence length="102" mass="12207">MSPVRKGLGKTLQKIRKCLRKWNLNEANSHETRVTWSMSPLRPFNIYTLPYAVLRHHIFFHLQDEQYLLNSHLVDTEFTLGLHRIHTCSTDMHHDDNKRIEE</sequence>
<protein>
    <submittedName>
        <fullName evidence="1">Uncharacterized protein</fullName>
    </submittedName>
</protein>
<accession>A0A4Y2VEG1</accession>
<name>A0A4Y2VEG1_ARAVE</name>
<keyword evidence="3" id="KW-1185">Reference proteome</keyword>
<gene>
    <name evidence="2" type="ORF">AVEN_236064_1</name>
    <name evidence="1" type="ORF">AVEN_48319_1</name>
</gene>
<dbReference type="AlphaFoldDB" id="A0A4Y2VEG1"/>